<dbReference type="PANTHER" id="PTHR21654">
    <property type="entry name" value="FI21293P1"/>
    <property type="match status" value="1"/>
</dbReference>
<name>A0A9Q1KVA2_9CARY</name>
<evidence type="ECO:0000256" key="3">
    <source>
        <dbReference type="ARBA" id="ARBA00023015"/>
    </source>
</evidence>
<dbReference type="AlphaFoldDB" id="A0A9Q1KVA2"/>
<comment type="caution">
    <text evidence="9">The sequence shown here is derived from an EMBL/GenBank/DDBJ whole genome shotgun (WGS) entry which is preliminary data.</text>
</comment>
<reference evidence="9" key="1">
    <citation type="submission" date="2022-04" db="EMBL/GenBank/DDBJ databases">
        <title>Carnegiea gigantea Genome sequencing and assembly v2.</title>
        <authorList>
            <person name="Copetti D."/>
            <person name="Sanderson M.J."/>
            <person name="Burquez A."/>
            <person name="Wojciechowski M.F."/>
        </authorList>
    </citation>
    <scope>NUCLEOTIDE SEQUENCE</scope>
    <source>
        <strain evidence="9">SGP5-SGP5p</strain>
        <tissue evidence="9">Aerial part</tissue>
    </source>
</reference>
<comment type="subcellular location">
    <subcellularLocation>
        <location evidence="1">Nucleus</location>
    </subcellularLocation>
</comment>
<dbReference type="InterPro" id="IPR058943">
    <property type="entry name" value="GT-1/4_C"/>
</dbReference>
<dbReference type="InterPro" id="IPR001005">
    <property type="entry name" value="SANT/Myb"/>
</dbReference>
<dbReference type="InterPro" id="IPR044822">
    <property type="entry name" value="Myb_DNA-bind_4"/>
</dbReference>
<dbReference type="OrthoDB" id="691673at2759"/>
<evidence type="ECO:0000313" key="10">
    <source>
        <dbReference type="Proteomes" id="UP001153076"/>
    </source>
</evidence>
<dbReference type="GO" id="GO:0006355">
    <property type="term" value="P:regulation of DNA-templated transcription"/>
    <property type="evidence" value="ECO:0007669"/>
    <property type="project" value="UniProtKB-ARBA"/>
</dbReference>
<protein>
    <recommendedName>
        <fullName evidence="8">Myb-like domain-containing protein</fullName>
    </recommendedName>
</protein>
<feature type="region of interest" description="Disordered" evidence="7">
    <location>
        <begin position="1"/>
        <end position="72"/>
    </location>
</feature>
<evidence type="ECO:0000256" key="6">
    <source>
        <dbReference type="ARBA" id="ARBA00023242"/>
    </source>
</evidence>
<keyword evidence="3" id="KW-0805">Transcription regulation</keyword>
<evidence type="ECO:0000256" key="2">
    <source>
        <dbReference type="ARBA" id="ARBA00022553"/>
    </source>
</evidence>
<keyword evidence="6" id="KW-0539">Nucleus</keyword>
<evidence type="ECO:0000256" key="4">
    <source>
        <dbReference type="ARBA" id="ARBA00023125"/>
    </source>
</evidence>
<evidence type="ECO:0000256" key="5">
    <source>
        <dbReference type="ARBA" id="ARBA00023163"/>
    </source>
</evidence>
<dbReference type="EMBL" id="JAKOGI010000008">
    <property type="protein sequence ID" value="KAJ8451556.1"/>
    <property type="molecule type" value="Genomic_DNA"/>
</dbReference>
<proteinExistence type="predicted"/>
<dbReference type="CDD" id="cd12203">
    <property type="entry name" value="GT1"/>
    <property type="match status" value="1"/>
</dbReference>
<evidence type="ECO:0000256" key="1">
    <source>
        <dbReference type="ARBA" id="ARBA00004123"/>
    </source>
</evidence>
<accession>A0A9Q1KVA2</accession>
<keyword evidence="4" id="KW-0238">DNA-binding</keyword>
<keyword evidence="10" id="KW-1185">Reference proteome</keyword>
<dbReference type="Gene3D" id="1.10.10.60">
    <property type="entry name" value="Homeodomain-like"/>
    <property type="match status" value="1"/>
</dbReference>
<keyword evidence="5" id="KW-0804">Transcription</keyword>
<dbReference type="Pfam" id="PF13837">
    <property type="entry name" value="Myb_DNA-bind_4"/>
    <property type="match status" value="1"/>
</dbReference>
<dbReference type="FunFam" id="1.10.10.60:FF:000162">
    <property type="entry name" value="trihelix transcription factor GT-1"/>
    <property type="match status" value="1"/>
</dbReference>
<dbReference type="PROSITE" id="PS50090">
    <property type="entry name" value="MYB_LIKE"/>
    <property type="match status" value="1"/>
</dbReference>
<dbReference type="Proteomes" id="UP001153076">
    <property type="component" value="Unassembled WGS sequence"/>
</dbReference>
<dbReference type="SMART" id="SM00717">
    <property type="entry name" value="SANT"/>
    <property type="match status" value="1"/>
</dbReference>
<dbReference type="GO" id="GO:0003677">
    <property type="term" value="F:DNA binding"/>
    <property type="evidence" value="ECO:0007669"/>
    <property type="project" value="UniProtKB-KW"/>
</dbReference>
<organism evidence="9 10">
    <name type="scientific">Carnegiea gigantea</name>
    <dbReference type="NCBI Taxonomy" id="171969"/>
    <lineage>
        <taxon>Eukaryota</taxon>
        <taxon>Viridiplantae</taxon>
        <taxon>Streptophyta</taxon>
        <taxon>Embryophyta</taxon>
        <taxon>Tracheophyta</taxon>
        <taxon>Spermatophyta</taxon>
        <taxon>Magnoliopsida</taxon>
        <taxon>eudicotyledons</taxon>
        <taxon>Gunneridae</taxon>
        <taxon>Pentapetalae</taxon>
        <taxon>Caryophyllales</taxon>
        <taxon>Cactineae</taxon>
        <taxon>Cactaceae</taxon>
        <taxon>Cactoideae</taxon>
        <taxon>Echinocereeae</taxon>
        <taxon>Carnegiea</taxon>
    </lineage>
</organism>
<dbReference type="GO" id="GO:0005634">
    <property type="term" value="C:nucleus"/>
    <property type="evidence" value="ECO:0007669"/>
    <property type="project" value="UniProtKB-SubCell"/>
</dbReference>
<feature type="compositionally biased region" description="Low complexity" evidence="7">
    <location>
        <begin position="38"/>
        <end position="49"/>
    </location>
</feature>
<feature type="domain" description="Myb-like" evidence="8">
    <location>
        <begin position="63"/>
        <end position="127"/>
    </location>
</feature>
<evidence type="ECO:0000256" key="7">
    <source>
        <dbReference type="SAM" id="MobiDB-lite"/>
    </source>
</evidence>
<dbReference type="Pfam" id="PF26214">
    <property type="entry name" value="Ubiquitin_GT-1"/>
    <property type="match status" value="2"/>
</dbReference>
<evidence type="ECO:0000259" key="8">
    <source>
        <dbReference type="PROSITE" id="PS50090"/>
    </source>
</evidence>
<gene>
    <name evidence="9" type="ORF">Cgig2_018190</name>
</gene>
<dbReference type="PANTHER" id="PTHR21654:SF84">
    <property type="entry name" value="SI:DKEY-66I24.7"/>
    <property type="match status" value="1"/>
</dbReference>
<keyword evidence="2" id="KW-0597">Phosphoprotein</keyword>
<feature type="compositionally biased region" description="Basic residues" evidence="7">
    <location>
        <begin position="50"/>
        <end position="65"/>
    </location>
</feature>
<sequence>MYISDTPHNIPQPKPPSSIDFSDDDATGGNHHDMMIEAAAPAPTTTSNPHPHHHHHNHHHAAAPKKRAETWVQDETRSLISLRREMDSMFNTSKSNKHLWEKISARMRERGFDRSPTMCTDKWRNLLKEFKKAKQQTNDGNGNANANGNAKMSYYKDIEEILRERNRCSSASNAGAAYKSPSYNGGNHNHNHNHSGNHAVKVDPFLQYSDKGVDDASIQFGPIEADGGPTLNLEENMEHEGHTLAITAAEAVAGGEVPPSFWQETPANGDETHCYGGRVITVKWGDYTRRVGVDGTADAIKDVIRSAFGLRTKRAFWLEDEEQVVRSLDRDMPLGTYTLHLDEGMTVKLCLYNESDHISYPSQTISHTVEKTFYTEDDFREFMHRRGWSCLRELDGFREIDNLDDLRADALYHGVTWESHGT</sequence>
<evidence type="ECO:0000313" key="9">
    <source>
        <dbReference type="EMBL" id="KAJ8451556.1"/>
    </source>
</evidence>